<dbReference type="InterPro" id="IPR015168">
    <property type="entry name" value="SsuA/THI5"/>
</dbReference>
<dbReference type="PANTHER" id="PTHR31528">
    <property type="entry name" value="4-AMINO-5-HYDROXYMETHYL-2-METHYLPYRIMIDINE PHOSPHATE SYNTHASE THI11-RELATED"/>
    <property type="match status" value="1"/>
</dbReference>
<dbReference type="Gene3D" id="3.40.190.10">
    <property type="entry name" value="Periplasmic binding protein-like II"/>
    <property type="match status" value="2"/>
</dbReference>
<proteinExistence type="predicted"/>
<sequence length="326" mass="37170">VKKALFTFFFLSLLTNPLCKSEELLDIRFATDWRAQAEQGGFYQALALGLYEEKGLRVKIIQGNAGVNIPRLLAFGEVDFGIGSNSFIPLNMVANGLPGKAVMASFQKDPQIIMTHPSSSVEIIEDMQNKPIMISEASIGAFWLWLKSKYSFSDNQIRKKTFSLAPFIINKEAIQQGYLTSEPYLVEKELGRLPKIFLLADYGYPSYGAMILASGEIIKKRPNAVKGFVEASIEGWKSYIYDNPYKGNQLIMRENREMTEEILLQAIEKIRQYNLISNDALKRDVGLMEKKIWNDFFKIMSENGVYEKDLNWEDAFTLDFLNEDNN</sequence>
<dbReference type="AlphaFoldDB" id="A0A381YKN8"/>
<dbReference type="InterPro" id="IPR027939">
    <property type="entry name" value="NMT1/THI5"/>
</dbReference>
<accession>A0A381YKN8</accession>
<feature type="domain" description="SsuA/THI5-like" evidence="1">
    <location>
        <begin position="39"/>
        <end position="244"/>
    </location>
</feature>
<feature type="non-terminal residue" evidence="2">
    <location>
        <position position="1"/>
    </location>
</feature>
<name>A0A381YKN8_9ZZZZ</name>
<organism evidence="2">
    <name type="scientific">marine metagenome</name>
    <dbReference type="NCBI Taxonomy" id="408172"/>
    <lineage>
        <taxon>unclassified sequences</taxon>
        <taxon>metagenomes</taxon>
        <taxon>ecological metagenomes</taxon>
    </lineage>
</organism>
<dbReference type="SUPFAM" id="SSF53850">
    <property type="entry name" value="Periplasmic binding protein-like II"/>
    <property type="match status" value="1"/>
</dbReference>
<dbReference type="PANTHER" id="PTHR31528:SF3">
    <property type="entry name" value="THIAMINE BIOSYNTHESIS PROTEIN HI_0357-RELATED"/>
    <property type="match status" value="1"/>
</dbReference>
<evidence type="ECO:0000313" key="2">
    <source>
        <dbReference type="EMBL" id="SVA77628.1"/>
    </source>
</evidence>
<reference evidence="2" key="1">
    <citation type="submission" date="2018-05" db="EMBL/GenBank/DDBJ databases">
        <authorList>
            <person name="Lanie J.A."/>
            <person name="Ng W.-L."/>
            <person name="Kazmierczak K.M."/>
            <person name="Andrzejewski T.M."/>
            <person name="Davidsen T.M."/>
            <person name="Wayne K.J."/>
            <person name="Tettelin H."/>
            <person name="Glass J.I."/>
            <person name="Rusch D."/>
            <person name="Podicherti R."/>
            <person name="Tsui H.-C.T."/>
            <person name="Winkler M.E."/>
        </authorList>
    </citation>
    <scope>NUCLEOTIDE SEQUENCE</scope>
</reference>
<evidence type="ECO:0000259" key="1">
    <source>
        <dbReference type="Pfam" id="PF09084"/>
    </source>
</evidence>
<dbReference type="Pfam" id="PF09084">
    <property type="entry name" value="NMT1"/>
    <property type="match status" value="1"/>
</dbReference>
<dbReference type="GO" id="GO:0009228">
    <property type="term" value="P:thiamine biosynthetic process"/>
    <property type="evidence" value="ECO:0007669"/>
    <property type="project" value="InterPro"/>
</dbReference>
<gene>
    <name evidence="2" type="ORF">METZ01_LOCUS130482</name>
</gene>
<dbReference type="EMBL" id="UINC01018473">
    <property type="protein sequence ID" value="SVA77628.1"/>
    <property type="molecule type" value="Genomic_DNA"/>
</dbReference>
<protein>
    <recommendedName>
        <fullName evidence="1">SsuA/THI5-like domain-containing protein</fullName>
    </recommendedName>
</protein>